<proteinExistence type="predicted"/>
<dbReference type="GeneID" id="30147741"/>
<reference evidence="2" key="1">
    <citation type="submission" date="2016-05" db="EMBL/GenBank/DDBJ databases">
        <title>Comparative genomics of biotechnologically important yeasts.</title>
        <authorList>
            <consortium name="DOE Joint Genome Institute"/>
            <person name="Riley R."/>
            <person name="Haridas S."/>
            <person name="Wolfe K.H."/>
            <person name="Lopes M.R."/>
            <person name="Hittinger C.T."/>
            <person name="Goker M."/>
            <person name="Salamov A."/>
            <person name="Wisecaver J."/>
            <person name="Long T.M."/>
            <person name="Aerts A.L."/>
            <person name="Barry K."/>
            <person name="Choi C."/>
            <person name="Clum A."/>
            <person name="Coughlan A.Y."/>
            <person name="Deshpande S."/>
            <person name="Douglass A.P."/>
            <person name="Hanson S.J."/>
            <person name="Klenk H.-P."/>
            <person name="Labutti K."/>
            <person name="Lapidus A."/>
            <person name="Lindquist E."/>
            <person name="Lipzen A."/>
            <person name="Meier-Kolthoff J.P."/>
            <person name="Ohm R.A."/>
            <person name="Otillar R.P."/>
            <person name="Pangilinan J."/>
            <person name="Peng Y."/>
            <person name="Rokas A."/>
            <person name="Rosa C.A."/>
            <person name="Scheuner C."/>
            <person name="Sibirny A.A."/>
            <person name="Slot J.C."/>
            <person name="Stielow J.B."/>
            <person name="Sun H."/>
            <person name="Kurtzman C.P."/>
            <person name="Blackwell M."/>
            <person name="Grigoriev I.V."/>
            <person name="Jeffries T.W."/>
        </authorList>
    </citation>
    <scope>NUCLEOTIDE SEQUENCE [LARGE SCALE GENOMIC DNA]</scope>
    <source>
        <strain evidence="2">NRRL Y-12698</strain>
    </source>
</reference>
<keyword evidence="2" id="KW-1185">Reference proteome</keyword>
<evidence type="ECO:0000313" key="1">
    <source>
        <dbReference type="EMBL" id="ODQ77678.1"/>
    </source>
</evidence>
<gene>
    <name evidence="1" type="ORF">BABINDRAFT_163389</name>
</gene>
<sequence length="74" mass="8589">MNALLIYKYLVIRIQQRNMNIDGNMLANMHEFYCGMVEHGYYRNLSVNGSDMDVGYQTRDDQINFGSGNQYIGL</sequence>
<evidence type="ECO:0000313" key="2">
    <source>
        <dbReference type="Proteomes" id="UP000094336"/>
    </source>
</evidence>
<organism evidence="1 2">
    <name type="scientific">Babjeviella inositovora NRRL Y-12698</name>
    <dbReference type="NCBI Taxonomy" id="984486"/>
    <lineage>
        <taxon>Eukaryota</taxon>
        <taxon>Fungi</taxon>
        <taxon>Dikarya</taxon>
        <taxon>Ascomycota</taxon>
        <taxon>Saccharomycotina</taxon>
        <taxon>Pichiomycetes</taxon>
        <taxon>Serinales incertae sedis</taxon>
        <taxon>Babjeviella</taxon>
    </lineage>
</organism>
<dbReference type="AlphaFoldDB" id="A0A1E3QJ93"/>
<name>A0A1E3QJ93_9ASCO</name>
<dbReference type="Proteomes" id="UP000094336">
    <property type="component" value="Unassembled WGS sequence"/>
</dbReference>
<dbReference type="EMBL" id="KV454439">
    <property type="protein sequence ID" value="ODQ77678.1"/>
    <property type="molecule type" value="Genomic_DNA"/>
</dbReference>
<protein>
    <submittedName>
        <fullName evidence="1">Uncharacterized protein</fullName>
    </submittedName>
</protein>
<accession>A0A1E3QJ93</accession>
<dbReference type="RefSeq" id="XP_018983006.1">
    <property type="nucleotide sequence ID" value="XM_019129888.1"/>
</dbReference>